<name>A0A8C5N323_GOUWI</name>
<dbReference type="GO" id="GO:0008270">
    <property type="term" value="F:zinc ion binding"/>
    <property type="evidence" value="ECO:0007669"/>
    <property type="project" value="UniProtKB-KW"/>
</dbReference>
<reference evidence="12" key="2">
    <citation type="submission" date="2025-08" db="UniProtKB">
        <authorList>
            <consortium name="Ensembl"/>
        </authorList>
    </citation>
    <scope>IDENTIFICATION</scope>
</reference>
<accession>A0A8C5N323</accession>
<evidence type="ECO:0000313" key="13">
    <source>
        <dbReference type="Proteomes" id="UP000694680"/>
    </source>
</evidence>
<keyword evidence="4 10" id="KW-0863">Zinc-finger</keyword>
<comment type="subcellular location">
    <subcellularLocation>
        <location evidence="1">Nucleus</location>
    </subcellularLocation>
</comment>
<keyword evidence="13" id="KW-1185">Reference proteome</keyword>
<evidence type="ECO:0000256" key="3">
    <source>
        <dbReference type="ARBA" id="ARBA00022737"/>
    </source>
</evidence>
<dbReference type="InterPro" id="IPR036236">
    <property type="entry name" value="Znf_C2H2_sf"/>
</dbReference>
<dbReference type="GO" id="GO:0000978">
    <property type="term" value="F:RNA polymerase II cis-regulatory region sequence-specific DNA binding"/>
    <property type="evidence" value="ECO:0007669"/>
    <property type="project" value="TreeGrafter"/>
</dbReference>
<dbReference type="Pfam" id="PF00096">
    <property type="entry name" value="zf-C2H2"/>
    <property type="match status" value="1"/>
</dbReference>
<dbReference type="Gene3D" id="3.30.160.60">
    <property type="entry name" value="Classic Zinc Finger"/>
    <property type="match status" value="3"/>
</dbReference>
<dbReference type="InterPro" id="IPR013087">
    <property type="entry name" value="Znf_C2H2_type"/>
</dbReference>
<keyword evidence="5" id="KW-0862">Zinc</keyword>
<sequence length="104" mass="12215">MCDLCGKTFLFNCRAACSLKQHDRIHTGEKPYKCEQCGKAFRTDGNFYRHVRIHTGEKPFECSYCHRKFHQSNQLKCHMQVHTGQKLYSCQDPPLFMQTCPKIL</sequence>
<dbReference type="FunFam" id="3.30.160.60:FF:000110">
    <property type="entry name" value="Zinc finger protein-like"/>
    <property type="match status" value="1"/>
</dbReference>
<evidence type="ECO:0000256" key="6">
    <source>
        <dbReference type="ARBA" id="ARBA00023015"/>
    </source>
</evidence>
<feature type="domain" description="C2H2-type" evidence="11">
    <location>
        <begin position="32"/>
        <end position="59"/>
    </location>
</feature>
<evidence type="ECO:0000256" key="5">
    <source>
        <dbReference type="ARBA" id="ARBA00022833"/>
    </source>
</evidence>
<keyword evidence="6" id="KW-0805">Transcription regulation</keyword>
<dbReference type="AlphaFoldDB" id="A0A8C5N323"/>
<proteinExistence type="predicted"/>
<dbReference type="Ensembl" id="ENSGWIT00000031315.1">
    <property type="protein sequence ID" value="ENSGWIP00000028717.1"/>
    <property type="gene ID" value="ENSGWIG00000014970.1"/>
</dbReference>
<organism evidence="12 13">
    <name type="scientific">Gouania willdenowi</name>
    <name type="common">Blunt-snouted clingfish</name>
    <name type="synonym">Lepadogaster willdenowi</name>
    <dbReference type="NCBI Taxonomy" id="441366"/>
    <lineage>
        <taxon>Eukaryota</taxon>
        <taxon>Metazoa</taxon>
        <taxon>Chordata</taxon>
        <taxon>Craniata</taxon>
        <taxon>Vertebrata</taxon>
        <taxon>Euteleostomi</taxon>
        <taxon>Actinopterygii</taxon>
        <taxon>Neopterygii</taxon>
        <taxon>Teleostei</taxon>
        <taxon>Neoteleostei</taxon>
        <taxon>Acanthomorphata</taxon>
        <taxon>Ovalentaria</taxon>
        <taxon>Blenniimorphae</taxon>
        <taxon>Blenniiformes</taxon>
        <taxon>Gobiesocoidei</taxon>
        <taxon>Gobiesocidae</taxon>
        <taxon>Gobiesocinae</taxon>
        <taxon>Gouania</taxon>
    </lineage>
</organism>
<feature type="domain" description="C2H2-type" evidence="11">
    <location>
        <begin position="1"/>
        <end position="31"/>
    </location>
</feature>
<dbReference type="SUPFAM" id="SSF57667">
    <property type="entry name" value="beta-beta-alpha zinc fingers"/>
    <property type="match status" value="2"/>
</dbReference>
<dbReference type="GO" id="GO:0001227">
    <property type="term" value="F:DNA-binding transcription repressor activity, RNA polymerase II-specific"/>
    <property type="evidence" value="ECO:0007669"/>
    <property type="project" value="TreeGrafter"/>
</dbReference>
<dbReference type="GO" id="GO:0005654">
    <property type="term" value="C:nucleoplasm"/>
    <property type="evidence" value="ECO:0007669"/>
    <property type="project" value="TreeGrafter"/>
</dbReference>
<keyword evidence="2" id="KW-0479">Metal-binding</keyword>
<reference evidence="12" key="3">
    <citation type="submission" date="2025-09" db="UniProtKB">
        <authorList>
            <consortium name="Ensembl"/>
        </authorList>
    </citation>
    <scope>IDENTIFICATION</scope>
</reference>
<keyword evidence="3" id="KW-0677">Repeat</keyword>
<dbReference type="SMART" id="SM00355">
    <property type="entry name" value="ZnF_C2H2"/>
    <property type="match status" value="2"/>
</dbReference>
<reference evidence="12" key="1">
    <citation type="submission" date="2020-06" db="EMBL/GenBank/DDBJ databases">
        <authorList>
            <consortium name="Wellcome Sanger Institute Data Sharing"/>
        </authorList>
    </citation>
    <scope>NUCLEOTIDE SEQUENCE [LARGE SCALE GENOMIC DNA]</scope>
</reference>
<keyword evidence="9" id="KW-0539">Nucleus</keyword>
<dbReference type="FunFam" id="3.30.160.60:FF:002254">
    <property type="entry name" value="Zinc finger protein 540"/>
    <property type="match status" value="1"/>
</dbReference>
<evidence type="ECO:0000256" key="10">
    <source>
        <dbReference type="PROSITE-ProRule" id="PRU00042"/>
    </source>
</evidence>
<dbReference type="Proteomes" id="UP000694680">
    <property type="component" value="Chromosome 13"/>
</dbReference>
<evidence type="ECO:0000256" key="8">
    <source>
        <dbReference type="ARBA" id="ARBA00023163"/>
    </source>
</evidence>
<dbReference type="PANTHER" id="PTHR24399:SF70">
    <property type="entry name" value="C2H2-TYPE DOMAIN-CONTAINING PROTEIN"/>
    <property type="match status" value="1"/>
</dbReference>
<feature type="domain" description="C2H2-type" evidence="11">
    <location>
        <begin position="60"/>
        <end position="87"/>
    </location>
</feature>
<dbReference type="PROSITE" id="PS00028">
    <property type="entry name" value="ZINC_FINGER_C2H2_1"/>
    <property type="match status" value="2"/>
</dbReference>
<evidence type="ECO:0000259" key="11">
    <source>
        <dbReference type="PROSITE" id="PS50157"/>
    </source>
</evidence>
<evidence type="ECO:0000313" key="12">
    <source>
        <dbReference type="Ensembl" id="ENSGWIP00000028717.1"/>
    </source>
</evidence>
<dbReference type="PROSITE" id="PS50157">
    <property type="entry name" value="ZINC_FINGER_C2H2_2"/>
    <property type="match status" value="3"/>
</dbReference>
<evidence type="ECO:0000256" key="1">
    <source>
        <dbReference type="ARBA" id="ARBA00004123"/>
    </source>
</evidence>
<evidence type="ECO:0000256" key="4">
    <source>
        <dbReference type="ARBA" id="ARBA00022771"/>
    </source>
</evidence>
<evidence type="ECO:0000256" key="2">
    <source>
        <dbReference type="ARBA" id="ARBA00022723"/>
    </source>
</evidence>
<keyword evidence="8" id="KW-0804">Transcription</keyword>
<protein>
    <recommendedName>
        <fullName evidence="11">C2H2-type domain-containing protein</fullName>
    </recommendedName>
</protein>
<keyword evidence="7" id="KW-0238">DNA-binding</keyword>
<evidence type="ECO:0000256" key="7">
    <source>
        <dbReference type="ARBA" id="ARBA00023125"/>
    </source>
</evidence>
<evidence type="ECO:0000256" key="9">
    <source>
        <dbReference type="ARBA" id="ARBA00023242"/>
    </source>
</evidence>
<dbReference type="PANTHER" id="PTHR24399">
    <property type="entry name" value="ZINC FINGER AND BTB DOMAIN-CONTAINING"/>
    <property type="match status" value="1"/>
</dbReference>